<dbReference type="EMBL" id="OX596095">
    <property type="protein sequence ID" value="CAM9501605.1"/>
    <property type="molecule type" value="Genomic_DNA"/>
</dbReference>
<dbReference type="Proteomes" id="UP001162501">
    <property type="component" value="Chromosome 11"/>
</dbReference>
<proteinExistence type="predicted"/>
<protein>
    <submittedName>
        <fullName evidence="1">Uncharacterized protein</fullName>
    </submittedName>
</protein>
<reference evidence="1" key="2">
    <citation type="submission" date="2025-03" db="EMBL/GenBank/DDBJ databases">
        <authorList>
            <consortium name="ELIXIR-Norway"/>
            <consortium name="Elixir Norway"/>
        </authorList>
    </citation>
    <scope>NUCLEOTIDE SEQUENCE</scope>
</reference>
<evidence type="ECO:0000313" key="2">
    <source>
        <dbReference type="Proteomes" id="UP001162501"/>
    </source>
</evidence>
<name>A0AC59Y9G6_RANTA</name>
<accession>A0AC59Y9G6</accession>
<gene>
    <name evidence="1" type="ORF">MRATA1EN22A_LOCUS3413</name>
</gene>
<reference evidence="1" key="1">
    <citation type="submission" date="2023-05" db="EMBL/GenBank/DDBJ databases">
        <authorList>
            <consortium name="ELIXIR-Norway"/>
        </authorList>
    </citation>
    <scope>NUCLEOTIDE SEQUENCE</scope>
</reference>
<organism evidence="1 2">
    <name type="scientific">Rangifer tarandus platyrhynchus</name>
    <name type="common">Svalbard reindeer</name>
    <dbReference type="NCBI Taxonomy" id="3082113"/>
    <lineage>
        <taxon>Eukaryota</taxon>
        <taxon>Metazoa</taxon>
        <taxon>Chordata</taxon>
        <taxon>Craniata</taxon>
        <taxon>Vertebrata</taxon>
        <taxon>Euteleostomi</taxon>
        <taxon>Mammalia</taxon>
        <taxon>Eutheria</taxon>
        <taxon>Laurasiatheria</taxon>
        <taxon>Artiodactyla</taxon>
        <taxon>Ruminantia</taxon>
        <taxon>Pecora</taxon>
        <taxon>Cervidae</taxon>
        <taxon>Odocoileinae</taxon>
        <taxon>Rangifer</taxon>
    </lineage>
</organism>
<sequence length="104" mass="11933">MQLASFPLAAIPGFPEAEVRDFTCGVGEQNLTLKVGEIPSKLDFQIRARSLPNSKLPSNHCYYKQIIPPFGRRGDLNNKNQTSEAFEVYREVDKYAMIRRLKWD</sequence>
<evidence type="ECO:0000313" key="1">
    <source>
        <dbReference type="EMBL" id="CAM9501605.1"/>
    </source>
</evidence>